<feature type="domain" description="Putative tail fiber protein gp53-like C-terminal" evidence="2">
    <location>
        <begin position="212"/>
        <end position="282"/>
    </location>
</feature>
<gene>
    <name evidence="3" type="ORF">NCTC12119_01980</name>
</gene>
<reference evidence="3 4" key="1">
    <citation type="submission" date="2018-06" db="EMBL/GenBank/DDBJ databases">
        <authorList>
            <consortium name="Pathogen Informatics"/>
            <person name="Doyle S."/>
        </authorList>
    </citation>
    <scope>NUCLEOTIDE SEQUENCE [LARGE SCALE GENOMIC DNA]</scope>
    <source>
        <strain evidence="3 4">NCTC12119</strain>
    </source>
</reference>
<evidence type="ECO:0000313" key="3">
    <source>
        <dbReference type="EMBL" id="SUW63490.1"/>
    </source>
</evidence>
<accession>A0A381C6N1</accession>
<sequence length="283" mass="29302">MTSLIKVPFADSGDKTAVPETDSGGGVNMTQGYGQAYSLDPATDPSAKRIERDKMNWLFNIITKAIHEIQISGVAPFITSADNGGSPFSYGKGALISLDGVNYQSLEDANTTTPPGAKWSAVPANIQPLDATLTALAALVGGANKLPYFNGADTAALTDLTQVGRDIIGKTDIAAVLTYLGLLGGNFASGPGYSLNYLKIPVSTPSGLVTKIIQYGVASMMAGQDNVLGLPITFPNAVRTWYATGNYTANSGTLVDVNCVAGLSSITLRASAAVSAMWLVIGE</sequence>
<dbReference type="InterPro" id="IPR054075">
    <property type="entry name" value="Gp53-like_C"/>
</dbReference>
<dbReference type="Proteomes" id="UP000255528">
    <property type="component" value="Unassembled WGS sequence"/>
</dbReference>
<dbReference type="Pfam" id="PF21882">
    <property type="entry name" value="Gp53-like_C"/>
    <property type="match status" value="1"/>
</dbReference>
<dbReference type="EMBL" id="UIGI01000001">
    <property type="protein sequence ID" value="SUW63490.1"/>
    <property type="molecule type" value="Genomic_DNA"/>
</dbReference>
<evidence type="ECO:0000259" key="2">
    <source>
        <dbReference type="Pfam" id="PF21882"/>
    </source>
</evidence>
<dbReference type="AlphaFoldDB" id="A0A381C6N1"/>
<evidence type="ECO:0000256" key="1">
    <source>
        <dbReference type="SAM" id="MobiDB-lite"/>
    </source>
</evidence>
<organism evidence="3 4">
    <name type="scientific">Buttiauxella agrestis</name>
    <dbReference type="NCBI Taxonomy" id="82977"/>
    <lineage>
        <taxon>Bacteria</taxon>
        <taxon>Pseudomonadati</taxon>
        <taxon>Pseudomonadota</taxon>
        <taxon>Gammaproteobacteria</taxon>
        <taxon>Enterobacterales</taxon>
        <taxon>Enterobacteriaceae</taxon>
        <taxon>Buttiauxella</taxon>
    </lineage>
</organism>
<feature type="region of interest" description="Disordered" evidence="1">
    <location>
        <begin position="13"/>
        <end position="32"/>
    </location>
</feature>
<name>A0A381C6N1_9ENTR</name>
<evidence type="ECO:0000313" key="4">
    <source>
        <dbReference type="Proteomes" id="UP000255528"/>
    </source>
</evidence>
<protein>
    <recommendedName>
        <fullName evidence="2">Putative tail fiber protein gp53-like C-terminal domain-containing protein</fullName>
    </recommendedName>
</protein>
<proteinExistence type="predicted"/>
<dbReference type="RefSeq" id="WP_256682656.1">
    <property type="nucleotide sequence ID" value="NZ_UIGI01000001.1"/>
</dbReference>
<dbReference type="Gene3D" id="2.60.40.3940">
    <property type="match status" value="1"/>
</dbReference>